<proteinExistence type="predicted"/>
<keyword evidence="1" id="KW-0812">Transmembrane</keyword>
<comment type="caution">
    <text evidence="2">The sequence shown here is derived from an EMBL/GenBank/DDBJ whole genome shotgun (WGS) entry which is preliminary data.</text>
</comment>
<evidence type="ECO:0000313" key="2">
    <source>
        <dbReference type="EMBL" id="ETJ27054.1"/>
    </source>
</evidence>
<feature type="non-terminal residue" evidence="2">
    <location>
        <position position="45"/>
    </location>
</feature>
<feature type="transmembrane region" description="Helical" evidence="1">
    <location>
        <begin position="23"/>
        <end position="43"/>
    </location>
</feature>
<reference evidence="2" key="1">
    <citation type="submission" date="2013-12" db="EMBL/GenBank/DDBJ databases">
        <title>A Varibaculum cambriense genome reconstructed from a premature infant gut community with otherwise low bacterial novelty that shifts toward anaerobic metabolism during the third week of life.</title>
        <authorList>
            <person name="Brown C.T."/>
            <person name="Sharon I."/>
            <person name="Thomas B.C."/>
            <person name="Castelle C.J."/>
            <person name="Morowitz M.J."/>
            <person name="Banfield J.F."/>
        </authorList>
    </citation>
    <scope>NUCLEOTIDE SEQUENCE</scope>
</reference>
<name>W1XE54_9ZZZZ</name>
<keyword evidence="1" id="KW-0472">Membrane</keyword>
<sequence length="45" mass="5128">MFLLLFLFSYVSGQKLTSKIYLVAILTNLLYSISFSAIPNSLFSY</sequence>
<keyword evidence="1" id="KW-1133">Transmembrane helix</keyword>
<organism evidence="2">
    <name type="scientific">human gut metagenome</name>
    <dbReference type="NCBI Taxonomy" id="408170"/>
    <lineage>
        <taxon>unclassified sequences</taxon>
        <taxon>metagenomes</taxon>
        <taxon>organismal metagenomes</taxon>
    </lineage>
</organism>
<gene>
    <name evidence="2" type="ORF">Q604_UNBC17126G0002</name>
</gene>
<evidence type="ECO:0000256" key="1">
    <source>
        <dbReference type="SAM" id="Phobius"/>
    </source>
</evidence>
<dbReference type="AlphaFoldDB" id="W1XE54"/>
<accession>W1XE54</accession>
<protein>
    <submittedName>
        <fullName evidence="2">Uncharacterized protein</fullName>
    </submittedName>
</protein>
<dbReference type="EMBL" id="AZMM01017126">
    <property type="protein sequence ID" value="ETJ27054.1"/>
    <property type="molecule type" value="Genomic_DNA"/>
</dbReference>